<feature type="signal peptide" evidence="1">
    <location>
        <begin position="1"/>
        <end position="18"/>
    </location>
</feature>
<evidence type="ECO:0000313" key="2">
    <source>
        <dbReference type="EMBL" id="SSC64533.1"/>
    </source>
</evidence>
<dbReference type="GO" id="GO:0005509">
    <property type="term" value="F:calcium ion binding"/>
    <property type="evidence" value="ECO:0007669"/>
    <property type="project" value="InterPro"/>
</dbReference>
<name>A0A376AAP8_9HYPH</name>
<dbReference type="SUPFAM" id="SSF49313">
    <property type="entry name" value="Cadherin-like"/>
    <property type="match status" value="1"/>
</dbReference>
<dbReference type="AlphaFoldDB" id="A0A376AAP8"/>
<keyword evidence="1" id="KW-0732">Signal</keyword>
<dbReference type="RefSeq" id="WP_115671706.1">
    <property type="nucleotide sequence ID" value="NZ_UEYP01000011.1"/>
</dbReference>
<proteinExistence type="predicted"/>
<accession>A0A376AAP8</accession>
<dbReference type="Gene3D" id="2.60.40.10">
    <property type="entry name" value="Immunoglobulins"/>
    <property type="match status" value="1"/>
</dbReference>
<dbReference type="EMBL" id="UEYP01000011">
    <property type="protein sequence ID" value="SSC64533.1"/>
    <property type="molecule type" value="Genomic_DNA"/>
</dbReference>
<evidence type="ECO:0000313" key="3">
    <source>
        <dbReference type="Proteomes" id="UP000254764"/>
    </source>
</evidence>
<dbReference type="Proteomes" id="UP000254764">
    <property type="component" value="Unassembled WGS sequence"/>
</dbReference>
<dbReference type="InterPro" id="IPR015919">
    <property type="entry name" value="Cadherin-like_sf"/>
</dbReference>
<dbReference type="OrthoDB" id="5593939at2"/>
<reference evidence="3" key="1">
    <citation type="submission" date="2018-07" db="EMBL/GenBank/DDBJ databases">
        <authorList>
            <person name="Peiro R."/>
            <person name="Begona"/>
            <person name="Cbmso G."/>
            <person name="Lopez M."/>
            <person name="Gonzalez S."/>
        </authorList>
    </citation>
    <scope>NUCLEOTIDE SEQUENCE [LARGE SCALE GENOMIC DNA]</scope>
</reference>
<dbReference type="GO" id="GO:0016020">
    <property type="term" value="C:membrane"/>
    <property type="evidence" value="ECO:0007669"/>
    <property type="project" value="InterPro"/>
</dbReference>
<dbReference type="Pfam" id="PF05345">
    <property type="entry name" value="He_PIG"/>
    <property type="match status" value="1"/>
</dbReference>
<protein>
    <recommendedName>
        <fullName evidence="4">Dystroglycan-type cadherin-like domain-containing protein</fullName>
    </recommendedName>
</protein>
<evidence type="ECO:0000256" key="1">
    <source>
        <dbReference type="SAM" id="SignalP"/>
    </source>
</evidence>
<gene>
    <name evidence="2" type="ORF">RHIZ70_241</name>
</gene>
<feature type="chain" id="PRO_5016978046" description="Dystroglycan-type cadherin-like domain-containing protein" evidence="1">
    <location>
        <begin position="19"/>
        <end position="128"/>
    </location>
</feature>
<evidence type="ECO:0008006" key="4">
    <source>
        <dbReference type="Google" id="ProtNLM"/>
    </source>
</evidence>
<dbReference type="InterPro" id="IPR013783">
    <property type="entry name" value="Ig-like_fold"/>
</dbReference>
<organism evidence="2 3">
    <name type="scientific">Ciceribacter selenitireducens ATCC BAA-1503</name>
    <dbReference type="NCBI Taxonomy" id="1336235"/>
    <lineage>
        <taxon>Bacteria</taxon>
        <taxon>Pseudomonadati</taxon>
        <taxon>Pseudomonadota</taxon>
        <taxon>Alphaproteobacteria</taxon>
        <taxon>Hyphomicrobiales</taxon>
        <taxon>Rhizobiaceae</taxon>
        <taxon>Ciceribacter</taxon>
    </lineage>
</organism>
<sequence length="128" mass="13179">MLKMISVVAILIASNATAGEIVWRSPTTGTLSATVDPAPTQPEPEQPAFSIHYDPIRVVAGSVVNVMPSGDARGYSFALRQTLPPGLTLDPATGKIAGLAAVAGSYSVTIRATKEGESSDLVMAIIVS</sequence>
<keyword evidence="3" id="KW-1185">Reference proteome</keyword>